<comment type="function">
    <text evidence="3 5">This protein binds to the 23S rRNA, and is important in its secondary structure. It is located near the subunit interface in the base of the L7/L12 stalk, and near the tRNA binding site of the peptidyltransferase center.</text>
</comment>
<dbReference type="PROSITE" id="PS00525">
    <property type="entry name" value="RIBOSOMAL_L6_1"/>
    <property type="match status" value="1"/>
</dbReference>
<keyword evidence="3 5" id="KW-0694">RNA-binding</keyword>
<protein>
    <recommendedName>
        <fullName evidence="3">Large ribosomal subunit protein uL6</fullName>
    </recommendedName>
</protein>
<reference evidence="7 8" key="1">
    <citation type="journal article" date="2019" name="Int. J. Syst. Evol. Microbiol.">
        <title>The Global Catalogue of Microorganisms (GCM) 10K type strain sequencing project: providing services to taxonomists for standard genome sequencing and annotation.</title>
        <authorList>
            <consortium name="The Broad Institute Genomics Platform"/>
            <consortium name="The Broad Institute Genome Sequencing Center for Infectious Disease"/>
            <person name="Wu L."/>
            <person name="Ma J."/>
        </authorList>
    </citation>
    <scope>NUCLEOTIDE SEQUENCE [LARGE SCALE GENOMIC DNA]</scope>
    <source>
        <strain evidence="7 8">JCM 6305</strain>
    </source>
</reference>
<evidence type="ECO:0000256" key="4">
    <source>
        <dbReference type="RuleBase" id="RU003869"/>
    </source>
</evidence>
<dbReference type="PANTHER" id="PTHR11655:SF14">
    <property type="entry name" value="LARGE RIBOSOMAL SUBUNIT PROTEIN UL6M"/>
    <property type="match status" value="1"/>
</dbReference>
<comment type="similarity">
    <text evidence="3 4">Belongs to the universal ribosomal protein uL6 family.</text>
</comment>
<dbReference type="PIRSF" id="PIRSF002162">
    <property type="entry name" value="Ribosomal_L6"/>
    <property type="match status" value="1"/>
</dbReference>
<dbReference type="InterPro" id="IPR020040">
    <property type="entry name" value="Ribosomal_uL6_a/b-dom"/>
</dbReference>
<dbReference type="EMBL" id="BAAASZ010000027">
    <property type="protein sequence ID" value="GAA2451274.1"/>
    <property type="molecule type" value="Genomic_DNA"/>
</dbReference>
<evidence type="ECO:0000256" key="2">
    <source>
        <dbReference type="ARBA" id="ARBA00023274"/>
    </source>
</evidence>
<name>A0ABN3KAS1_9ACTN</name>
<dbReference type="InterPro" id="IPR019906">
    <property type="entry name" value="Ribosomal_uL6_bac-type"/>
</dbReference>
<sequence>MSRIGKLPIQVPAGVDVTIDGRTVAVKGPKGTLTHTVAAPIEVAKDEDGTIRVTRPNDENRNKALHGLSRTLVANMITGVTQGYSKQLEISGVGYRVQAKGSNLEFSLGYSHPILVEAPEGITFKVESPTKFSVEGIDKQKVGEVAARIRKLRKPDPYKAKGVKYAGEVIRRKVGKAGK</sequence>
<dbReference type="InterPro" id="IPR002358">
    <property type="entry name" value="Ribosomal_uL6_CS"/>
</dbReference>
<dbReference type="InterPro" id="IPR036789">
    <property type="entry name" value="Ribosomal_uL6-like_a/b-dom_sf"/>
</dbReference>
<dbReference type="Pfam" id="PF00347">
    <property type="entry name" value="Ribosomal_L6"/>
    <property type="match status" value="2"/>
</dbReference>
<evidence type="ECO:0000256" key="1">
    <source>
        <dbReference type="ARBA" id="ARBA00022980"/>
    </source>
</evidence>
<dbReference type="InterPro" id="IPR000702">
    <property type="entry name" value="Ribosomal_uL6-like"/>
</dbReference>
<dbReference type="Proteomes" id="UP001501638">
    <property type="component" value="Unassembled WGS sequence"/>
</dbReference>
<dbReference type="Gene3D" id="3.90.930.12">
    <property type="entry name" value="Ribosomal protein L6, alpha-beta domain"/>
    <property type="match status" value="2"/>
</dbReference>
<comment type="subunit">
    <text evidence="3">Part of the 50S ribosomal subunit.</text>
</comment>
<evidence type="ECO:0000256" key="3">
    <source>
        <dbReference type="HAMAP-Rule" id="MF_01365"/>
    </source>
</evidence>
<dbReference type="NCBIfam" id="TIGR03654">
    <property type="entry name" value="L6_bact"/>
    <property type="match status" value="1"/>
</dbReference>
<keyword evidence="1 3" id="KW-0689">Ribosomal protein</keyword>
<keyword evidence="8" id="KW-1185">Reference proteome</keyword>
<dbReference type="PRINTS" id="PR00059">
    <property type="entry name" value="RIBOSOMALL6"/>
</dbReference>
<evidence type="ECO:0000259" key="6">
    <source>
        <dbReference type="Pfam" id="PF00347"/>
    </source>
</evidence>
<dbReference type="RefSeq" id="WP_324916488.1">
    <property type="nucleotide sequence ID" value="NZ_BAAASZ010000027.1"/>
</dbReference>
<gene>
    <name evidence="3 7" type="primary">rplF</name>
    <name evidence="7" type="ORF">GCM10010405_38790</name>
</gene>
<accession>A0ABN3KAS1</accession>
<dbReference type="HAMAP" id="MF_01365_B">
    <property type="entry name" value="Ribosomal_uL6_B"/>
    <property type="match status" value="1"/>
</dbReference>
<dbReference type="PANTHER" id="PTHR11655">
    <property type="entry name" value="60S/50S RIBOSOMAL PROTEIN L6/L9"/>
    <property type="match status" value="1"/>
</dbReference>
<organism evidence="7 8">
    <name type="scientific">Streptomyces macrosporus</name>
    <dbReference type="NCBI Taxonomy" id="44032"/>
    <lineage>
        <taxon>Bacteria</taxon>
        <taxon>Bacillati</taxon>
        <taxon>Actinomycetota</taxon>
        <taxon>Actinomycetes</taxon>
        <taxon>Kitasatosporales</taxon>
        <taxon>Streptomycetaceae</taxon>
        <taxon>Streptomyces</taxon>
    </lineage>
</organism>
<evidence type="ECO:0000313" key="7">
    <source>
        <dbReference type="EMBL" id="GAA2451274.1"/>
    </source>
</evidence>
<dbReference type="SUPFAM" id="SSF56053">
    <property type="entry name" value="Ribosomal protein L6"/>
    <property type="match status" value="2"/>
</dbReference>
<proteinExistence type="inferred from homology"/>
<feature type="domain" description="Large ribosomal subunit protein uL6 alpha-beta" evidence="6">
    <location>
        <begin position="11"/>
        <end position="83"/>
    </location>
</feature>
<evidence type="ECO:0000313" key="8">
    <source>
        <dbReference type="Proteomes" id="UP001501638"/>
    </source>
</evidence>
<feature type="domain" description="Large ribosomal subunit protein uL6 alpha-beta" evidence="6">
    <location>
        <begin position="92"/>
        <end position="165"/>
    </location>
</feature>
<keyword evidence="2 3" id="KW-0687">Ribonucleoprotein</keyword>
<keyword evidence="3 5" id="KW-0699">rRNA-binding</keyword>
<comment type="caution">
    <text evidence="7">The sequence shown here is derived from an EMBL/GenBank/DDBJ whole genome shotgun (WGS) entry which is preliminary data.</text>
</comment>
<evidence type="ECO:0000256" key="5">
    <source>
        <dbReference type="RuleBase" id="RU003870"/>
    </source>
</evidence>
<dbReference type="GO" id="GO:0005840">
    <property type="term" value="C:ribosome"/>
    <property type="evidence" value="ECO:0007669"/>
    <property type="project" value="UniProtKB-KW"/>
</dbReference>